<evidence type="ECO:0000256" key="2">
    <source>
        <dbReference type="ARBA" id="ARBA00022679"/>
    </source>
</evidence>
<dbReference type="SUPFAM" id="SSF55729">
    <property type="entry name" value="Acyl-CoA N-acyltransferases (Nat)"/>
    <property type="match status" value="1"/>
</dbReference>
<evidence type="ECO:0000313" key="4">
    <source>
        <dbReference type="EMBL" id="BBM38113.1"/>
    </source>
</evidence>
<keyword evidence="5" id="KW-1185">Reference proteome</keyword>
<keyword evidence="2" id="KW-0808">Transferase</keyword>
<dbReference type="PANTHER" id="PTHR36449:SF1">
    <property type="entry name" value="ACETYLTRANSFERASE"/>
    <property type="match status" value="1"/>
</dbReference>
<dbReference type="OrthoDB" id="1695776at2"/>
<dbReference type="KEGG" id="lhf:JCM16775_0821"/>
<dbReference type="GO" id="GO:0016746">
    <property type="term" value="F:acyltransferase activity"/>
    <property type="evidence" value="ECO:0007669"/>
    <property type="project" value="UniProtKB-KW"/>
</dbReference>
<dbReference type="AlphaFoldDB" id="A0A510JJU9"/>
<sequence length="195" mass="22653">MKISRLSINDLLKYDTEEYVKENILNTFSSRKNNNVEDFLHNKAIFFEESSISTTHLIFDNNDTLLGYFSVANKSLILPNERFENLSNSKQKKLMQSGQKVGNGFYLVNSYLLGQLGKNFNLSESEQIKGNFLLSLAFELLLEAKELINAKYVWLECRNSEKLIDFYKKFGFEKIDNFISKDGLVVMMIKLDRKN</sequence>
<dbReference type="PANTHER" id="PTHR36449">
    <property type="entry name" value="ACETYLTRANSFERASE-RELATED"/>
    <property type="match status" value="1"/>
</dbReference>
<protein>
    <submittedName>
        <fullName evidence="4">Phage protein</fullName>
    </submittedName>
</protein>
<dbReference type="Gene3D" id="3.40.630.30">
    <property type="match status" value="1"/>
</dbReference>
<dbReference type="Proteomes" id="UP000321892">
    <property type="component" value="Chromosome"/>
</dbReference>
<dbReference type="InterPro" id="IPR016181">
    <property type="entry name" value="Acyl_CoA_acyltransferase"/>
</dbReference>
<keyword evidence="1" id="KW-1277">Toxin-antitoxin system</keyword>
<dbReference type="RefSeq" id="WP_026746713.1">
    <property type="nucleotide sequence ID" value="NZ_AP019823.1"/>
</dbReference>
<evidence type="ECO:0000256" key="3">
    <source>
        <dbReference type="ARBA" id="ARBA00023315"/>
    </source>
</evidence>
<name>A0A510JJU9_9FUSO</name>
<reference evidence="4 5" key="1">
    <citation type="submission" date="2019-07" db="EMBL/GenBank/DDBJ databases">
        <title>Complete Genome Sequence of Leptotrichia hofstadii Strain JCM16775.</title>
        <authorList>
            <person name="Watanabe S."/>
            <person name="Cui L."/>
        </authorList>
    </citation>
    <scope>NUCLEOTIDE SEQUENCE [LARGE SCALE GENOMIC DNA]</scope>
    <source>
        <strain evidence="4 5">JCM16775</strain>
    </source>
</reference>
<evidence type="ECO:0000256" key="1">
    <source>
        <dbReference type="ARBA" id="ARBA00022649"/>
    </source>
</evidence>
<gene>
    <name evidence="4" type="ORF">JCM16775_0821</name>
</gene>
<evidence type="ECO:0000313" key="5">
    <source>
        <dbReference type="Proteomes" id="UP000321892"/>
    </source>
</evidence>
<organism evidence="4 5">
    <name type="scientific">Leptotrichia hofstadii</name>
    <dbReference type="NCBI Taxonomy" id="157688"/>
    <lineage>
        <taxon>Bacteria</taxon>
        <taxon>Fusobacteriati</taxon>
        <taxon>Fusobacteriota</taxon>
        <taxon>Fusobacteriia</taxon>
        <taxon>Fusobacteriales</taxon>
        <taxon>Leptotrichiaceae</taxon>
        <taxon>Leptotrichia</taxon>
    </lineage>
</organism>
<dbReference type="EMBL" id="AP019823">
    <property type="protein sequence ID" value="BBM38113.1"/>
    <property type="molecule type" value="Genomic_DNA"/>
</dbReference>
<accession>A0A510JJU9</accession>
<proteinExistence type="predicted"/>
<keyword evidence="3" id="KW-0012">Acyltransferase</keyword>